<reference evidence="2" key="2">
    <citation type="journal article" date="2023" name="Plants (Basel)">
        <title>Annotation of the Turnera subulata (Passifloraceae) Draft Genome Reveals the S-Locus Evolved after the Divergence of Turneroideae from Passifloroideae in a Stepwise Manner.</title>
        <authorList>
            <person name="Henning P.M."/>
            <person name="Roalson E.H."/>
            <person name="Mir W."/>
            <person name="McCubbin A.G."/>
            <person name="Shore J.S."/>
        </authorList>
    </citation>
    <scope>NUCLEOTIDE SEQUENCE</scope>
    <source>
        <strain evidence="2">F60SS</strain>
    </source>
</reference>
<dbReference type="OrthoDB" id="1751804at2759"/>
<protein>
    <submittedName>
        <fullName evidence="2">Uncharacterized protein</fullName>
    </submittedName>
</protein>
<feature type="compositionally biased region" description="Basic residues" evidence="1">
    <location>
        <begin position="70"/>
        <end position="79"/>
    </location>
</feature>
<feature type="compositionally biased region" description="Basic and acidic residues" evidence="1">
    <location>
        <begin position="51"/>
        <end position="62"/>
    </location>
</feature>
<proteinExistence type="predicted"/>
<evidence type="ECO:0000256" key="1">
    <source>
        <dbReference type="SAM" id="MobiDB-lite"/>
    </source>
</evidence>
<keyword evidence="3" id="KW-1185">Reference proteome</keyword>
<dbReference type="AlphaFoldDB" id="A0A9Q0JDN4"/>
<feature type="compositionally biased region" description="Gly residues" evidence="1">
    <location>
        <begin position="132"/>
        <end position="151"/>
    </location>
</feature>
<accession>A0A9Q0JDN4</accession>
<name>A0A9Q0JDN4_9ROSI</name>
<organism evidence="2 3">
    <name type="scientific">Turnera subulata</name>
    <dbReference type="NCBI Taxonomy" id="218843"/>
    <lineage>
        <taxon>Eukaryota</taxon>
        <taxon>Viridiplantae</taxon>
        <taxon>Streptophyta</taxon>
        <taxon>Embryophyta</taxon>
        <taxon>Tracheophyta</taxon>
        <taxon>Spermatophyta</taxon>
        <taxon>Magnoliopsida</taxon>
        <taxon>eudicotyledons</taxon>
        <taxon>Gunneridae</taxon>
        <taxon>Pentapetalae</taxon>
        <taxon>rosids</taxon>
        <taxon>fabids</taxon>
        <taxon>Malpighiales</taxon>
        <taxon>Passifloraceae</taxon>
        <taxon>Turnera</taxon>
    </lineage>
</organism>
<comment type="caution">
    <text evidence="2">The sequence shown here is derived from an EMBL/GenBank/DDBJ whole genome shotgun (WGS) entry which is preliminary data.</text>
</comment>
<dbReference type="Proteomes" id="UP001141552">
    <property type="component" value="Unassembled WGS sequence"/>
</dbReference>
<evidence type="ECO:0000313" key="3">
    <source>
        <dbReference type="Proteomes" id="UP001141552"/>
    </source>
</evidence>
<evidence type="ECO:0000313" key="2">
    <source>
        <dbReference type="EMBL" id="KAJ4838861.1"/>
    </source>
</evidence>
<feature type="region of interest" description="Disordered" evidence="1">
    <location>
        <begin position="35"/>
        <end position="87"/>
    </location>
</feature>
<reference evidence="2" key="1">
    <citation type="submission" date="2022-02" db="EMBL/GenBank/DDBJ databases">
        <authorList>
            <person name="Henning P.M."/>
            <person name="McCubbin A.G."/>
            <person name="Shore J.S."/>
        </authorList>
    </citation>
    <scope>NUCLEOTIDE SEQUENCE</scope>
    <source>
        <strain evidence="2">F60SS</strain>
        <tissue evidence="2">Leaves</tissue>
    </source>
</reference>
<dbReference type="EMBL" id="JAKUCV010003462">
    <property type="protein sequence ID" value="KAJ4838861.1"/>
    <property type="molecule type" value="Genomic_DNA"/>
</dbReference>
<sequence>MPRRRRLSHGCGRGRCSRRLLMVMLDKQRRLLPPDLLHNHLRRGGGGGKTPEIRPRRQRPEPSRSPSRGAHQRPHRPYRGAHSDPTVVFPPIPALLLRPDPLPEYKRRGAPEQGLVLQSRGIPGRRERAQGVGVGPGAHGDGDGGEAGRGGAGPCGGYNRGLGLAEEPLDGLAVGFVAELAGQLEDPGGAYDGHPDSPSPAVHLAVTVLGRRLLHG</sequence>
<feature type="region of interest" description="Disordered" evidence="1">
    <location>
        <begin position="127"/>
        <end position="151"/>
    </location>
</feature>
<gene>
    <name evidence="2" type="ORF">Tsubulata_010895</name>
</gene>